<dbReference type="AlphaFoldDB" id="A0A7J7UQY4"/>
<organism evidence="2 3">
    <name type="scientific">Myotis myotis</name>
    <name type="common">Greater mouse-eared bat</name>
    <name type="synonym">Vespertilio myotis</name>
    <dbReference type="NCBI Taxonomy" id="51298"/>
    <lineage>
        <taxon>Eukaryota</taxon>
        <taxon>Metazoa</taxon>
        <taxon>Chordata</taxon>
        <taxon>Craniata</taxon>
        <taxon>Vertebrata</taxon>
        <taxon>Euteleostomi</taxon>
        <taxon>Mammalia</taxon>
        <taxon>Eutheria</taxon>
        <taxon>Laurasiatheria</taxon>
        <taxon>Chiroptera</taxon>
        <taxon>Yangochiroptera</taxon>
        <taxon>Vespertilionidae</taxon>
        <taxon>Myotis</taxon>
    </lineage>
</organism>
<feature type="region of interest" description="Disordered" evidence="1">
    <location>
        <begin position="67"/>
        <end position="222"/>
    </location>
</feature>
<dbReference type="Proteomes" id="UP000527355">
    <property type="component" value="Unassembled WGS sequence"/>
</dbReference>
<dbReference type="Pfam" id="PF08737">
    <property type="entry name" value="Rgp1"/>
    <property type="match status" value="2"/>
</dbReference>
<evidence type="ECO:0000313" key="3">
    <source>
        <dbReference type="Proteomes" id="UP000527355"/>
    </source>
</evidence>
<gene>
    <name evidence="2" type="ORF">mMyoMyo1_016513</name>
</gene>
<reference evidence="2 3" key="1">
    <citation type="journal article" date="2020" name="Nature">
        <title>Six reference-quality genomes reveal evolution of bat adaptations.</title>
        <authorList>
            <person name="Jebb D."/>
            <person name="Huang Z."/>
            <person name="Pippel M."/>
            <person name="Hughes G.M."/>
            <person name="Lavrichenko K."/>
            <person name="Devanna P."/>
            <person name="Winkler S."/>
            <person name="Jermiin L.S."/>
            <person name="Skirmuntt E.C."/>
            <person name="Katzourakis A."/>
            <person name="Burkitt-Gray L."/>
            <person name="Ray D.A."/>
            <person name="Sullivan K.A.M."/>
            <person name="Roscito J.G."/>
            <person name="Kirilenko B.M."/>
            <person name="Davalos L.M."/>
            <person name="Corthals A.P."/>
            <person name="Power M.L."/>
            <person name="Jones G."/>
            <person name="Ransome R.D."/>
            <person name="Dechmann D.K.N."/>
            <person name="Locatelli A.G."/>
            <person name="Puechmaille S.J."/>
            <person name="Fedrigo O."/>
            <person name="Jarvis E.D."/>
            <person name="Hiller M."/>
            <person name="Vernes S.C."/>
            <person name="Myers E.W."/>
            <person name="Teeling E.C."/>
        </authorList>
    </citation>
    <scope>NUCLEOTIDE SEQUENCE [LARGE SCALE GENOMIC DNA]</scope>
    <source>
        <strain evidence="2">MMyoMyo1</strain>
        <tissue evidence="2">Flight muscle</tissue>
    </source>
</reference>
<name>A0A7J7UQY4_MYOMY</name>
<keyword evidence="3" id="KW-1185">Reference proteome</keyword>
<dbReference type="EMBL" id="JABWUV010000012">
    <property type="protein sequence ID" value="KAF6315309.1"/>
    <property type="molecule type" value="Genomic_DNA"/>
</dbReference>
<feature type="compositionally biased region" description="Low complexity" evidence="1">
    <location>
        <begin position="119"/>
        <end position="145"/>
    </location>
</feature>
<evidence type="ECO:0000313" key="2">
    <source>
        <dbReference type="EMBL" id="KAF6315309.1"/>
    </source>
</evidence>
<dbReference type="InterPro" id="IPR014848">
    <property type="entry name" value="Rgp1"/>
</dbReference>
<comment type="caution">
    <text evidence="2">The sequence shown here is derived from an EMBL/GenBank/DDBJ whole genome shotgun (WGS) entry which is preliminary data.</text>
</comment>
<dbReference type="PANTHER" id="PTHR12507">
    <property type="entry name" value="REDUCED GROWTH PHENOTYPE 1 RGP1, YEAST -RELATED"/>
    <property type="match status" value="1"/>
</dbReference>
<proteinExistence type="predicted"/>
<evidence type="ECO:0000256" key="1">
    <source>
        <dbReference type="SAM" id="MobiDB-lite"/>
    </source>
</evidence>
<accession>A0A7J7UQY4</accession>
<protein>
    <submittedName>
        <fullName evidence="2">RGP1-like protein, RAB6A GEF complex partner 1</fullName>
    </submittedName>
</protein>
<sequence>MLPGSWVPTTSMAPGPAPSDTKYLASQVQRRVPTLARCRPGGPAAGGSCGEQVSPCNPGAEAAAAAEATAVKPPRAPRRRLSGAWAGRVGPRRHWAAMMSEPGQRATTGPAERGGAGPRGTAPGTGRARAAASASSPGRGTGSPRAGRRVPPAGDWTAPRPGARQWEGDPRRQDANPFRSGPPGASGRKGLGPGRGPKGSPASTADSVTHGAGTGGADRSGSGADMIEVVAELSRGPVFLAGEALECVVTVTNPLPPTATSASSEALAWASAQIHCQFHASESRVALPPPDSNQPDVQPESQTVFLPHRGERGQCILSTPPKILFCDLRLEPGESKSYSYSEVLPIEGPPSFRGQSVKYVYKLTIGCQRVNSPITLLRVPLRVLVLTGLQDVRFPQDEAVAPSSPFLEEDEGGKKDSWLAELAGERLMAATSCRSLHLYNISDGRGKVGTFGIFKSVYRLGEDVVGTLNLGEGTVACLQFSVSLQTEERVQPEYQRRRGAGGAPSVSHVTHARHQESCLHTTRTSFSLPIPLSSTPGFCTAIVSLKWRLHFEFVTSREPGLVLLPPMEQPEPVTWTGPEQVPVDTFSWDLPIKVLPTSPTLASYAAPGPSTSTITI</sequence>
<feature type="region of interest" description="Disordered" evidence="1">
    <location>
        <begin position="1"/>
        <end position="21"/>
    </location>
</feature>
<dbReference type="VEuPathDB" id="HostDB:GeneID_118667338"/>
<feature type="compositionally biased region" description="Gly residues" evidence="1">
    <location>
        <begin position="187"/>
        <end position="197"/>
    </location>
</feature>